<protein>
    <recommendedName>
        <fullName evidence="3">Phage PVL protein</fullName>
    </recommendedName>
</protein>
<organism evidence="1 2">
    <name type="scientific">Staphylococcus delphini</name>
    <dbReference type="NCBI Taxonomy" id="53344"/>
    <lineage>
        <taxon>Bacteria</taxon>
        <taxon>Bacillati</taxon>
        <taxon>Bacillota</taxon>
        <taxon>Bacilli</taxon>
        <taxon>Bacillales</taxon>
        <taxon>Staphylococcaceae</taxon>
        <taxon>Staphylococcus</taxon>
        <taxon>Staphylococcus intermedius group</taxon>
    </lineage>
</organism>
<evidence type="ECO:0008006" key="3">
    <source>
        <dbReference type="Google" id="ProtNLM"/>
    </source>
</evidence>
<gene>
    <name evidence="1" type="ORF">B5C08_11575</name>
</gene>
<evidence type="ECO:0000313" key="2">
    <source>
        <dbReference type="Proteomes" id="UP000218335"/>
    </source>
</evidence>
<comment type="caution">
    <text evidence="1">The sequence shown here is derived from an EMBL/GenBank/DDBJ whole genome shotgun (WGS) entry which is preliminary data.</text>
</comment>
<name>A0A2A4GVJ4_9STAP</name>
<sequence length="133" mass="15659">MKIKKEVEMDFCELIKWAWEYNVKSKKVHVKGRGYEIRFDFAGDICFERGYITTTDIFEVEIEVDEEITEETVIPNLLEVYKNDGVIDSVNWKYMSIKEVLKEDGEQGITAKMFYMLHDDGTLTLIWKDGELV</sequence>
<dbReference type="EMBL" id="MWUU01000019">
    <property type="protein sequence ID" value="PCF54119.1"/>
    <property type="molecule type" value="Genomic_DNA"/>
</dbReference>
<dbReference type="RefSeq" id="WP_096593912.1">
    <property type="nucleotide sequence ID" value="NZ_MWUU01000019.1"/>
</dbReference>
<dbReference type="AlphaFoldDB" id="A0A2A4GVJ4"/>
<proteinExistence type="predicted"/>
<evidence type="ECO:0000313" key="1">
    <source>
        <dbReference type="EMBL" id="PCF54119.1"/>
    </source>
</evidence>
<reference evidence="1 2" key="1">
    <citation type="journal article" date="2017" name="PLoS ONE">
        <title>Development of a real-time PCR for detection of Staphylococcus pseudintermedius using a novel automated comparison of whole-genome sequences.</title>
        <authorList>
            <person name="Verstappen K.M."/>
            <person name="Huijbregts L."/>
            <person name="Spaninks M."/>
            <person name="Wagenaar J.A."/>
            <person name="Fluit A.C."/>
            <person name="Duim B."/>
        </authorList>
    </citation>
    <scope>NUCLEOTIDE SEQUENCE [LARGE SCALE GENOMIC DNA]</scope>
    <source>
        <strain evidence="1 2">215070706401-1</strain>
    </source>
</reference>
<accession>A0A2A4GVJ4</accession>
<dbReference type="Proteomes" id="UP000218335">
    <property type="component" value="Unassembled WGS sequence"/>
</dbReference>